<feature type="compositionally biased region" description="Low complexity" evidence="1">
    <location>
        <begin position="1419"/>
        <end position="1431"/>
    </location>
</feature>
<feature type="compositionally biased region" description="Basic and acidic residues" evidence="1">
    <location>
        <begin position="1192"/>
        <end position="1201"/>
    </location>
</feature>
<evidence type="ECO:0000313" key="3">
    <source>
        <dbReference type="Proteomes" id="UP001158576"/>
    </source>
</evidence>
<feature type="compositionally biased region" description="Basic and acidic residues" evidence="1">
    <location>
        <begin position="638"/>
        <end position="652"/>
    </location>
</feature>
<gene>
    <name evidence="2" type="ORF">OKIOD_LOCUS3936</name>
</gene>
<feature type="compositionally biased region" description="Polar residues" evidence="1">
    <location>
        <begin position="145"/>
        <end position="159"/>
    </location>
</feature>
<name>A0ABN7S3L5_OIKDI</name>
<feature type="compositionally biased region" description="Basic residues" evidence="1">
    <location>
        <begin position="1164"/>
        <end position="1174"/>
    </location>
</feature>
<dbReference type="EMBL" id="OU015568">
    <property type="protein sequence ID" value="CAG5089856.1"/>
    <property type="molecule type" value="Genomic_DNA"/>
</dbReference>
<feature type="compositionally biased region" description="Basic and acidic residues" evidence="1">
    <location>
        <begin position="915"/>
        <end position="933"/>
    </location>
</feature>
<feature type="compositionally biased region" description="Low complexity" evidence="1">
    <location>
        <begin position="1458"/>
        <end position="1504"/>
    </location>
</feature>
<feature type="compositionally biased region" description="Acidic residues" evidence="1">
    <location>
        <begin position="1432"/>
        <end position="1448"/>
    </location>
</feature>
<feature type="region of interest" description="Disordered" evidence="1">
    <location>
        <begin position="961"/>
        <end position="1233"/>
    </location>
</feature>
<feature type="compositionally biased region" description="Basic and acidic residues" evidence="1">
    <location>
        <begin position="961"/>
        <end position="973"/>
    </location>
</feature>
<feature type="region of interest" description="Disordered" evidence="1">
    <location>
        <begin position="728"/>
        <end position="756"/>
    </location>
</feature>
<proteinExistence type="predicted"/>
<feature type="region of interest" description="Disordered" evidence="1">
    <location>
        <begin position="634"/>
        <end position="666"/>
    </location>
</feature>
<feature type="compositionally biased region" description="Low complexity" evidence="1">
    <location>
        <begin position="728"/>
        <end position="743"/>
    </location>
</feature>
<feature type="compositionally biased region" description="Acidic residues" evidence="1">
    <location>
        <begin position="1084"/>
        <end position="1096"/>
    </location>
</feature>
<feature type="region of interest" description="Disordered" evidence="1">
    <location>
        <begin position="762"/>
        <end position="781"/>
    </location>
</feature>
<feature type="region of interest" description="Disordered" evidence="1">
    <location>
        <begin position="915"/>
        <end position="945"/>
    </location>
</feature>
<organism evidence="2 3">
    <name type="scientific">Oikopleura dioica</name>
    <name type="common">Tunicate</name>
    <dbReference type="NCBI Taxonomy" id="34765"/>
    <lineage>
        <taxon>Eukaryota</taxon>
        <taxon>Metazoa</taxon>
        <taxon>Chordata</taxon>
        <taxon>Tunicata</taxon>
        <taxon>Appendicularia</taxon>
        <taxon>Copelata</taxon>
        <taxon>Oikopleuridae</taxon>
        <taxon>Oikopleura</taxon>
    </lineage>
</organism>
<feature type="region of interest" description="Disordered" evidence="1">
    <location>
        <begin position="678"/>
        <end position="697"/>
    </location>
</feature>
<feature type="compositionally biased region" description="Polar residues" evidence="1">
    <location>
        <begin position="653"/>
        <end position="666"/>
    </location>
</feature>
<sequence>MGLKKIVPEAIKKLADRKNSPSPTRRRGLIGVKDCFGLPYEWEHAPEVPISSISEFQARATHPSLKLNWHEAERIEKMLNGEDTCPSIVEITCEPKRSFIVAKEDNGGVRYVVRTDAGENKCRQKPLPRASDQDGDSESELIFTPMSTRQDDSVPSTSRCGVPQLDQKTVGMQKSLPFGVDEKRWSKDAKPSQIDVKAGTVAPLYHKVDRFEQKIVKDLGGSMTSESSKKAAEDFAEEKSSWCLNRRELQTIYATAADSVRGLRPTLAETTVGKFLQRSAVLVEGESDDVEIIRQKVIAAQIENIEDDKYWTKPGKYAGPKKSWEVLAGFHAQFSQDLADNLCIEVLYVWVRFGGENWKLLDINDPELGPPSIVMMAINELKMKPYFPWPTFFKDNFAVDKARLLLALDFVPLPTEPPAKMVAPAPEILAVLGRADEIYRQSAPAQIQALSDSIELKLFKGIRALPDHEMTAFLDSSENDDVTLFERFAILRDRMDQYLGRDRVHSTEYRGSATFLDMLKNLRSVLPEVFQENVDYIPTNEAIQIYLLRASQTPASEDGAFLALFGLSSPIPAKFFKAHAFEVFPQSSKLEKVLPFAVKYRHEIITAFKAQSPSILKVLGDDSSPFLETQFKSKPVRRLPDHKDDSGDEEKATSATMEDSNNNNSQVVYISSDDAPAKYMSDEEDRSGADFRLDCPSTSSEDEIVVPKTHDYWCSRGHYYNRHCLEASRSTTTDPPTTTTQSAPAPPPTSKESTFSSLATIETTSTTSTVETTTTSTEEVTTAIPSTEQLVTRQNSTEPSAVAAGGEENFESRLPTWKILLLFVAALLSFYLIVSCIIKYRNPNENCGLIRVVIFKHIRDFFFDLLFFLVDVFRYWCGCLREHQRPRWGMFHDQRIQRWCPSCCRANRNDRDAARNDEYYQEQQRKNQRRAEQWQRANAQAERLAMQERQQRQEWLLFDQQRRQQHSERREPQIHPAPPVQSQPQSRRQLTREQCAPPPSYAQLSRDPDDDENQGPREPLRRKRSLRELVFGKSPKKKSPSGGAPAQTTQFSMGNIVNEIGEANNNEPAPPSYDFTEKENFDSISEEEEPPTEEEQAAQWLEKNFSAAPVKSEESSSSESEDEIDSTTLAELKKLNPGVEELSISKEPVKPASVVQTNPQLSHLVRKGSLRRKQPCPAHPLATHSVDSSSFLEKKTVKEEASAADEVIDPAVGPTKKPPKTPECAEDDDSPNFRQVVSSIRKKYDLMKLVNKDLKIQDVKLEYESAPMSPMSKIFNERPVQQPRIWGPPGRNAAAPLIKSPPEEKEALVDEHDSVSFVKEDSDIPVMSIEKEGKEMASLTEQKDDLDESGASFHSAVSMPYDSPVAIMNSFKSYNRFEKVGENSNDSDNIEIVDEVCVKIEGEKEPTKSGGDNGDPARSSSSVTPLPSESASVEDDCNSDDYSDDDVFEGIPHDRRVVVTTTTSSVSSYASSVLSQSTVTTTSSGSTCTSGQSGSTSTSGYQSSAAQEDAVSFENDPIQAKKGKRADQSASTTKSAKKAKPAPAQTDSPRRYPRRKCRQTDRLTYNHGDLF</sequence>
<dbReference type="Proteomes" id="UP001158576">
    <property type="component" value="Chromosome PAR"/>
</dbReference>
<protein>
    <submittedName>
        <fullName evidence="2">Oidioi.mRNA.OKI2018_I69.PAR.g12378.t1.cds</fullName>
    </submittedName>
</protein>
<feature type="region of interest" description="Disordered" evidence="1">
    <location>
        <begin position="144"/>
        <end position="163"/>
    </location>
</feature>
<feature type="region of interest" description="Disordered" evidence="1">
    <location>
        <begin position="1396"/>
        <end position="1571"/>
    </location>
</feature>
<evidence type="ECO:0000256" key="1">
    <source>
        <dbReference type="SAM" id="MobiDB-lite"/>
    </source>
</evidence>
<reference evidence="2 3" key="1">
    <citation type="submission" date="2021-04" db="EMBL/GenBank/DDBJ databases">
        <authorList>
            <person name="Bliznina A."/>
        </authorList>
    </citation>
    <scope>NUCLEOTIDE SEQUENCE [LARGE SCALE GENOMIC DNA]</scope>
</reference>
<feature type="compositionally biased region" description="Basic and acidic residues" evidence="1">
    <location>
        <begin position="1396"/>
        <end position="1407"/>
    </location>
</feature>
<accession>A0ABN7S3L5</accession>
<keyword evidence="3" id="KW-1185">Reference proteome</keyword>
<evidence type="ECO:0000313" key="2">
    <source>
        <dbReference type="EMBL" id="CAG5089856.1"/>
    </source>
</evidence>